<feature type="domain" description="HTH gntR-type" evidence="4">
    <location>
        <begin position="24"/>
        <end position="92"/>
    </location>
</feature>
<dbReference type="SMART" id="SM00345">
    <property type="entry name" value="HTH_GNTR"/>
    <property type="match status" value="1"/>
</dbReference>
<dbReference type="Gene3D" id="1.20.120.530">
    <property type="entry name" value="GntR ligand-binding domain-like"/>
    <property type="match status" value="1"/>
</dbReference>
<evidence type="ECO:0000313" key="6">
    <source>
        <dbReference type="Proteomes" id="UP000595460"/>
    </source>
</evidence>
<dbReference type="InterPro" id="IPR036388">
    <property type="entry name" value="WH-like_DNA-bd_sf"/>
</dbReference>
<gene>
    <name evidence="5" type="ORF">JI749_16725</name>
</gene>
<dbReference type="InterPro" id="IPR011711">
    <property type="entry name" value="GntR_C"/>
</dbReference>
<evidence type="ECO:0000256" key="2">
    <source>
        <dbReference type="ARBA" id="ARBA00023125"/>
    </source>
</evidence>
<dbReference type="InterPro" id="IPR036390">
    <property type="entry name" value="WH_DNA-bd_sf"/>
</dbReference>
<evidence type="ECO:0000256" key="3">
    <source>
        <dbReference type="ARBA" id="ARBA00023163"/>
    </source>
</evidence>
<dbReference type="RefSeq" id="WP_201656589.1">
    <property type="nucleotide sequence ID" value="NZ_CP068047.1"/>
</dbReference>
<keyword evidence="3" id="KW-0804">Transcription</keyword>
<dbReference type="InterPro" id="IPR000524">
    <property type="entry name" value="Tscrpt_reg_HTH_GntR"/>
</dbReference>
<sequence>MTTPPRMAAGGSALNASIVRNSIPSAVDAMVINIRALISDGGLSVGDSLPTERELCERFQASRNTVREAMRIMKAYGIVSVRPKVGAIIVDDRMERALDLFSFNTLDISRRTFDDIQGFRKLIEVGSVDAIFDQMRPDDIAEMRAINAQMRAAASIEEASEMDFRFHFRLVSMLDNRAVCDVYRIMKPVIIRIMERAKQLKDFTVDTYEQHAAVVDALAIRDRIRYQYALQSHLQVGITTFETPQDLTPA</sequence>
<dbReference type="Pfam" id="PF07729">
    <property type="entry name" value="FCD"/>
    <property type="match status" value="1"/>
</dbReference>
<proteinExistence type="predicted"/>
<protein>
    <submittedName>
        <fullName evidence="5">FadR family transcriptional regulator</fullName>
    </submittedName>
</protein>
<dbReference type="PANTHER" id="PTHR43537">
    <property type="entry name" value="TRANSCRIPTIONAL REGULATOR, GNTR FAMILY"/>
    <property type="match status" value="1"/>
</dbReference>
<dbReference type="PROSITE" id="PS50949">
    <property type="entry name" value="HTH_GNTR"/>
    <property type="match status" value="1"/>
</dbReference>
<evidence type="ECO:0000256" key="1">
    <source>
        <dbReference type="ARBA" id="ARBA00023015"/>
    </source>
</evidence>
<dbReference type="SUPFAM" id="SSF48008">
    <property type="entry name" value="GntR ligand-binding domain-like"/>
    <property type="match status" value="1"/>
</dbReference>
<dbReference type="Proteomes" id="UP000595460">
    <property type="component" value="Chromosome"/>
</dbReference>
<keyword evidence="2" id="KW-0238">DNA-binding</keyword>
<dbReference type="InterPro" id="IPR008920">
    <property type="entry name" value="TF_FadR/GntR_C"/>
</dbReference>
<reference evidence="5 6" key="1">
    <citation type="submission" date="2021-01" db="EMBL/GenBank/DDBJ databases">
        <title>Genome seq and assembly of Devosia sp. G19.</title>
        <authorList>
            <person name="Chhetri G."/>
        </authorList>
    </citation>
    <scope>NUCLEOTIDE SEQUENCE [LARGE SCALE GENOMIC DNA]</scope>
    <source>
        <strain evidence="5 6">G19</strain>
    </source>
</reference>
<dbReference type="CDD" id="cd07377">
    <property type="entry name" value="WHTH_GntR"/>
    <property type="match status" value="1"/>
</dbReference>
<dbReference type="PANTHER" id="PTHR43537:SF5">
    <property type="entry name" value="UXU OPERON TRANSCRIPTIONAL REGULATOR"/>
    <property type="match status" value="1"/>
</dbReference>
<dbReference type="EMBL" id="CP068047">
    <property type="protein sequence ID" value="QQR35957.1"/>
    <property type="molecule type" value="Genomic_DNA"/>
</dbReference>
<evidence type="ECO:0000259" key="4">
    <source>
        <dbReference type="PROSITE" id="PS50949"/>
    </source>
</evidence>
<dbReference type="Gene3D" id="1.10.10.10">
    <property type="entry name" value="Winged helix-like DNA-binding domain superfamily/Winged helix DNA-binding domain"/>
    <property type="match status" value="1"/>
</dbReference>
<dbReference type="PRINTS" id="PR00035">
    <property type="entry name" value="HTHGNTR"/>
</dbReference>
<dbReference type="Pfam" id="PF00392">
    <property type="entry name" value="GntR"/>
    <property type="match status" value="1"/>
</dbReference>
<evidence type="ECO:0000313" key="5">
    <source>
        <dbReference type="EMBL" id="QQR35957.1"/>
    </source>
</evidence>
<dbReference type="SMART" id="SM00895">
    <property type="entry name" value="FCD"/>
    <property type="match status" value="1"/>
</dbReference>
<organism evidence="5 6">
    <name type="scientific">Devosia oryziradicis</name>
    <dbReference type="NCBI Taxonomy" id="2801335"/>
    <lineage>
        <taxon>Bacteria</taxon>
        <taxon>Pseudomonadati</taxon>
        <taxon>Pseudomonadota</taxon>
        <taxon>Alphaproteobacteria</taxon>
        <taxon>Hyphomicrobiales</taxon>
        <taxon>Devosiaceae</taxon>
        <taxon>Devosia</taxon>
    </lineage>
</organism>
<keyword evidence="1" id="KW-0805">Transcription regulation</keyword>
<keyword evidence="6" id="KW-1185">Reference proteome</keyword>
<name>A0ABX7BWS2_9HYPH</name>
<accession>A0ABX7BWS2</accession>
<dbReference type="SUPFAM" id="SSF46785">
    <property type="entry name" value="Winged helix' DNA-binding domain"/>
    <property type="match status" value="1"/>
</dbReference>